<dbReference type="PANTHER" id="PTHR12161">
    <property type="entry name" value="IST1 FAMILY MEMBER"/>
    <property type="match status" value="1"/>
</dbReference>
<evidence type="ECO:0000313" key="4">
    <source>
        <dbReference type="Proteomes" id="UP000008311"/>
    </source>
</evidence>
<protein>
    <recommendedName>
        <fullName evidence="5">Regulator of Vps4 activity in the MVB pathway protein</fullName>
    </recommendedName>
</protein>
<dbReference type="InterPro" id="IPR005061">
    <property type="entry name" value="Ist1"/>
</dbReference>
<evidence type="ECO:0000256" key="1">
    <source>
        <dbReference type="ARBA" id="ARBA00005536"/>
    </source>
</evidence>
<dbReference type="OrthoDB" id="29853at2759"/>
<feature type="compositionally biased region" description="Basic residues" evidence="2">
    <location>
        <begin position="335"/>
        <end position="344"/>
    </location>
</feature>
<dbReference type="Pfam" id="PF03398">
    <property type="entry name" value="Ist1"/>
    <property type="match status" value="1"/>
</dbReference>
<dbReference type="InParanoid" id="B9RQQ1"/>
<dbReference type="eggNOG" id="KOG2027">
    <property type="taxonomic scope" value="Eukaryota"/>
</dbReference>
<dbReference type="InterPro" id="IPR042277">
    <property type="entry name" value="IST1-like"/>
</dbReference>
<feature type="region of interest" description="Disordered" evidence="2">
    <location>
        <begin position="303"/>
        <end position="407"/>
    </location>
</feature>
<evidence type="ECO:0000256" key="2">
    <source>
        <dbReference type="SAM" id="MobiDB-lite"/>
    </source>
</evidence>
<evidence type="ECO:0008006" key="5">
    <source>
        <dbReference type="Google" id="ProtNLM"/>
    </source>
</evidence>
<accession>B9RQQ1</accession>
<dbReference type="Proteomes" id="UP000008311">
    <property type="component" value="Unassembled WGS sequence"/>
</dbReference>
<dbReference type="PANTHER" id="PTHR12161:SF60">
    <property type="entry name" value="REGULATOR OF VPS4 ACTIVITY IN THE MVB PATHWAY PROTEIN"/>
    <property type="match status" value="1"/>
</dbReference>
<keyword evidence="4" id="KW-1185">Reference proteome</keyword>
<dbReference type="STRING" id="3988.B9RQQ1"/>
<evidence type="ECO:0000313" key="3">
    <source>
        <dbReference type="EMBL" id="EEF46490.1"/>
    </source>
</evidence>
<dbReference type="FunFam" id="1.20.1260.60:FF:000002">
    <property type="entry name" value="Vacuolar protein sorting-associated protein IST1"/>
    <property type="match status" value="1"/>
</dbReference>
<dbReference type="GO" id="GO:0008104">
    <property type="term" value="P:intracellular protein localization"/>
    <property type="evidence" value="ECO:0000318"/>
    <property type="project" value="GO_Central"/>
</dbReference>
<comment type="similarity">
    <text evidence="1">Belongs to the IST1 family.</text>
</comment>
<sequence>MLDGLLKSKYHTKCKSLVKMTMTRLEVLKKKKCSVAKFLKNDMADLLRNGLDYNAYCRAEGLLVEQKMIACYNFTEQFCGCIASNLTTMNKQRECPEECREAVQSLIYAAARIAEFPELRDLRTLFNERYGNCLECFLNKEFAETLKPTPATKEMKLQLMHDIAAEFNIEWNSKPLEQKLFRPPSALDDQHRHDECLSNTDNAAGYKWKKDKDDDDDDSPPKKIRSELASHGRKNGIDEKYNLPNSSEDEVISVGRRDSTDLDSLHASSSSVGSVSEDEIDNKKPFYYRFIPPPYIRTKGITDESKIEHPSKPNGNVVTEEATRRDDFGKEAKPKPKSVRRRLMKSPQDNTGSIERPLKPPPGREKFLGYGGDGWLGKINPSAVKREGARSGSRFAQADDNGDQRDEEEKMLDGLLMDYCKDKPIPNVRHLALQTSDDRNVKSELALPPGREAEQATPKKATKMHARAASLQPEIASRHVHPKLPDCDDLAARIAALKGR</sequence>
<dbReference type="AlphaFoldDB" id="B9RQQ1"/>
<feature type="region of interest" description="Disordered" evidence="2">
    <location>
        <begin position="448"/>
        <end position="484"/>
    </location>
</feature>
<dbReference type="GO" id="GO:0015031">
    <property type="term" value="P:protein transport"/>
    <property type="evidence" value="ECO:0007669"/>
    <property type="project" value="InterPro"/>
</dbReference>
<dbReference type="Gene3D" id="1.20.1260.60">
    <property type="entry name" value="Vacuolar protein sorting-associated protein Ist1"/>
    <property type="match status" value="1"/>
</dbReference>
<dbReference type="EMBL" id="EQ973801">
    <property type="protein sequence ID" value="EEF46490.1"/>
    <property type="molecule type" value="Genomic_DNA"/>
</dbReference>
<gene>
    <name evidence="3" type="ORF">RCOM_1494740</name>
</gene>
<feature type="compositionally biased region" description="Basic and acidic residues" evidence="2">
    <location>
        <begin position="219"/>
        <end position="241"/>
    </location>
</feature>
<feature type="compositionally biased region" description="Basic and acidic residues" evidence="2">
    <location>
        <begin position="321"/>
        <end position="334"/>
    </location>
</feature>
<reference evidence="4" key="1">
    <citation type="journal article" date="2010" name="Nat. Biotechnol.">
        <title>Draft genome sequence of the oilseed species Ricinus communis.</title>
        <authorList>
            <person name="Chan A.P."/>
            <person name="Crabtree J."/>
            <person name="Zhao Q."/>
            <person name="Lorenzi H."/>
            <person name="Orvis J."/>
            <person name="Puiu D."/>
            <person name="Melake-Berhan A."/>
            <person name="Jones K.M."/>
            <person name="Redman J."/>
            <person name="Chen G."/>
            <person name="Cahoon E.B."/>
            <person name="Gedil M."/>
            <person name="Stanke M."/>
            <person name="Haas B.J."/>
            <person name="Wortman J.R."/>
            <person name="Fraser-Liggett C.M."/>
            <person name="Ravel J."/>
            <person name="Rabinowicz P.D."/>
        </authorList>
    </citation>
    <scope>NUCLEOTIDE SEQUENCE [LARGE SCALE GENOMIC DNA]</scope>
    <source>
        <strain evidence="4">cv. Hale</strain>
    </source>
</reference>
<proteinExistence type="inferred from homology"/>
<dbReference type="KEGG" id="rcu:8274522"/>
<organism evidence="3 4">
    <name type="scientific">Ricinus communis</name>
    <name type="common">Castor bean</name>
    <dbReference type="NCBI Taxonomy" id="3988"/>
    <lineage>
        <taxon>Eukaryota</taxon>
        <taxon>Viridiplantae</taxon>
        <taxon>Streptophyta</taxon>
        <taxon>Embryophyta</taxon>
        <taxon>Tracheophyta</taxon>
        <taxon>Spermatophyta</taxon>
        <taxon>Magnoliopsida</taxon>
        <taxon>eudicotyledons</taxon>
        <taxon>Gunneridae</taxon>
        <taxon>Pentapetalae</taxon>
        <taxon>rosids</taxon>
        <taxon>fabids</taxon>
        <taxon>Malpighiales</taxon>
        <taxon>Euphorbiaceae</taxon>
        <taxon>Acalyphoideae</taxon>
        <taxon>Acalypheae</taxon>
        <taxon>Ricinus</taxon>
    </lineage>
</organism>
<feature type="region of interest" description="Disordered" evidence="2">
    <location>
        <begin position="207"/>
        <end position="250"/>
    </location>
</feature>
<feature type="compositionally biased region" description="Basic and acidic residues" evidence="2">
    <location>
        <begin position="356"/>
        <end position="367"/>
    </location>
</feature>
<name>B9RQQ1_RICCO</name>